<evidence type="ECO:0000256" key="1">
    <source>
        <dbReference type="ARBA" id="ARBA00008558"/>
    </source>
</evidence>
<dbReference type="RefSeq" id="WP_273617747.1">
    <property type="nucleotide sequence ID" value="NZ_CP117417.1"/>
</dbReference>
<comment type="similarity">
    <text evidence="1">Belongs to the N-acylglucosamine 2-epimerase family.</text>
</comment>
<protein>
    <submittedName>
        <fullName evidence="3">AGE family epimerase/isomerase</fullName>
    </submittedName>
</protein>
<evidence type="ECO:0000313" key="4">
    <source>
        <dbReference type="Proteomes" id="UP001218231"/>
    </source>
</evidence>
<dbReference type="EMBL" id="CP117417">
    <property type="protein sequence ID" value="WCT77370.1"/>
    <property type="molecule type" value="Genomic_DNA"/>
</dbReference>
<dbReference type="Pfam" id="PF07221">
    <property type="entry name" value="GlcNAc_2-epim"/>
    <property type="match status" value="1"/>
</dbReference>
<gene>
    <name evidence="3" type="ORF">PQ457_15870</name>
</gene>
<name>A0ABY7TWV8_9SPHN</name>
<dbReference type="Proteomes" id="UP001218231">
    <property type="component" value="Chromosome"/>
</dbReference>
<evidence type="ECO:0000256" key="2">
    <source>
        <dbReference type="ARBA" id="ARBA00023235"/>
    </source>
</evidence>
<dbReference type="InterPro" id="IPR010819">
    <property type="entry name" value="AGE/CE"/>
</dbReference>
<keyword evidence="4" id="KW-1185">Reference proteome</keyword>
<dbReference type="Gene3D" id="1.50.10.10">
    <property type="match status" value="1"/>
</dbReference>
<dbReference type="InterPro" id="IPR012341">
    <property type="entry name" value="6hp_glycosidase-like_sf"/>
</dbReference>
<dbReference type="SUPFAM" id="SSF48208">
    <property type="entry name" value="Six-hairpin glycosidases"/>
    <property type="match status" value="1"/>
</dbReference>
<reference evidence="3 4" key="1">
    <citation type="submission" date="2023-02" db="EMBL/GenBank/DDBJ databases">
        <title>Genome sequence of Novosphingobium humi KACC 19094.</title>
        <authorList>
            <person name="Kim S."/>
            <person name="Heo J."/>
            <person name="Kwon S.-W."/>
        </authorList>
    </citation>
    <scope>NUCLEOTIDE SEQUENCE [LARGE SCALE GENOMIC DNA]</scope>
    <source>
        <strain evidence="3 4">KACC 19094</strain>
    </source>
</reference>
<dbReference type="PANTHER" id="PTHR15108">
    <property type="entry name" value="N-ACYLGLUCOSAMINE-2-EPIMERASE"/>
    <property type="match status" value="1"/>
</dbReference>
<keyword evidence="2" id="KW-0413">Isomerase</keyword>
<proteinExistence type="inferred from homology"/>
<organism evidence="3 4">
    <name type="scientific">Novosphingobium humi</name>
    <dbReference type="NCBI Taxonomy" id="2282397"/>
    <lineage>
        <taxon>Bacteria</taxon>
        <taxon>Pseudomonadati</taxon>
        <taxon>Pseudomonadota</taxon>
        <taxon>Alphaproteobacteria</taxon>
        <taxon>Sphingomonadales</taxon>
        <taxon>Sphingomonadaceae</taxon>
        <taxon>Novosphingobium</taxon>
    </lineage>
</organism>
<accession>A0ABY7TWV8</accession>
<sequence>MNKDRPDHQSIAFAGTKGQGMYDWLTGPAAAIWLDRGVDRQRGGYYDSLSMGDAKNSSEFKRLRVTCRQIFVFSRLSTLGVSGAQDAMEHGINFLFDKLRHSEGGFVRSVTIDGQKLDERRDLYDLAFTVFALAAAFGRTRDTNLRDEALRILTFIQTQLWHEAGGYQEGLPPALPRRQNPHMHLLEACLAWLPLSAESAFRDVAQTILDLMSARFWSSDSECLFEYFEDDWQPCTNIDRRIFEPGHHFEWAWLLGECANAGLVVPDLSEKLARKAFQHGFSAQGLPYAEVRPDGSVADEFCRIWVITEWLRAQSTHCADFVPETRSEPGSAPLDKLQHFLNVPTKGLWFERCNAVSGQFVNEAVPASSLYHIVTGIDHLLELPQNYTH</sequence>
<dbReference type="InterPro" id="IPR008928">
    <property type="entry name" value="6-hairpin_glycosidase_sf"/>
</dbReference>
<evidence type="ECO:0000313" key="3">
    <source>
        <dbReference type="EMBL" id="WCT77370.1"/>
    </source>
</evidence>